<feature type="compositionally biased region" description="Polar residues" evidence="1">
    <location>
        <begin position="140"/>
        <end position="150"/>
    </location>
</feature>
<name>A0AAN6F066_EXODE</name>
<reference evidence="2" key="1">
    <citation type="submission" date="2023-01" db="EMBL/GenBank/DDBJ databases">
        <title>Exophiala dermititidis isolated from Cystic Fibrosis Patient.</title>
        <authorList>
            <person name="Kurbessoian T."/>
            <person name="Crocker A."/>
            <person name="Murante D."/>
            <person name="Hogan D.A."/>
            <person name="Stajich J.E."/>
        </authorList>
    </citation>
    <scope>NUCLEOTIDE SEQUENCE</scope>
    <source>
        <strain evidence="2">Ex8</strain>
    </source>
</reference>
<comment type="caution">
    <text evidence="2">The sequence shown here is derived from an EMBL/GenBank/DDBJ whole genome shotgun (WGS) entry which is preliminary data.</text>
</comment>
<evidence type="ECO:0000313" key="2">
    <source>
        <dbReference type="EMBL" id="KAJ8995030.1"/>
    </source>
</evidence>
<gene>
    <name evidence="2" type="ORF">HRR80_001722</name>
</gene>
<proteinExistence type="predicted"/>
<feature type="region of interest" description="Disordered" evidence="1">
    <location>
        <begin position="140"/>
        <end position="164"/>
    </location>
</feature>
<protein>
    <submittedName>
        <fullName evidence="2">Uncharacterized protein</fullName>
    </submittedName>
</protein>
<sequence>MSFASSAANVYCPSSDMAAREMSIWQRLLQLFFLHHPPPPPAAPCRAAKAIPFGDGWSIHKEDTHSPSLAAIMVSAQGHPFSPILQSQSRAATDCWQVPIIPINPRPHVKGPRKRKAPARIVFTGDPRNLTSDQIIHAINQPSQKQSQTLHDPALGTADQDKAG</sequence>
<evidence type="ECO:0000256" key="1">
    <source>
        <dbReference type="SAM" id="MobiDB-lite"/>
    </source>
</evidence>
<evidence type="ECO:0000313" key="3">
    <source>
        <dbReference type="Proteomes" id="UP001161757"/>
    </source>
</evidence>
<organism evidence="2 3">
    <name type="scientific">Exophiala dermatitidis</name>
    <name type="common">Black yeast-like fungus</name>
    <name type="synonym">Wangiella dermatitidis</name>
    <dbReference type="NCBI Taxonomy" id="5970"/>
    <lineage>
        <taxon>Eukaryota</taxon>
        <taxon>Fungi</taxon>
        <taxon>Dikarya</taxon>
        <taxon>Ascomycota</taxon>
        <taxon>Pezizomycotina</taxon>
        <taxon>Eurotiomycetes</taxon>
        <taxon>Chaetothyriomycetidae</taxon>
        <taxon>Chaetothyriales</taxon>
        <taxon>Herpotrichiellaceae</taxon>
        <taxon>Exophiala</taxon>
    </lineage>
</organism>
<accession>A0AAN6F066</accession>
<dbReference type="Proteomes" id="UP001161757">
    <property type="component" value="Unassembled WGS sequence"/>
</dbReference>
<dbReference type="EMBL" id="JAJGCB010000002">
    <property type="protein sequence ID" value="KAJ8995030.1"/>
    <property type="molecule type" value="Genomic_DNA"/>
</dbReference>
<dbReference type="AlphaFoldDB" id="A0AAN6F066"/>